<protein>
    <submittedName>
        <fullName evidence="2">Uncharacterized protein</fullName>
    </submittedName>
</protein>
<dbReference type="EMBL" id="JAACNH010000002">
    <property type="protein sequence ID" value="KAG8450164.1"/>
    <property type="molecule type" value="Genomic_DNA"/>
</dbReference>
<dbReference type="OrthoDB" id="78101at2759"/>
<accession>A0A8T2K303</accession>
<comment type="caution">
    <text evidence="2">The sequence shown here is derived from an EMBL/GenBank/DDBJ whole genome shotgun (WGS) entry which is preliminary data.</text>
</comment>
<gene>
    <name evidence="2" type="ORF">GDO86_002699</name>
</gene>
<feature type="coiled-coil region" evidence="1">
    <location>
        <begin position="3"/>
        <end position="48"/>
    </location>
</feature>
<organism evidence="2 3">
    <name type="scientific">Hymenochirus boettgeri</name>
    <name type="common">Congo dwarf clawed frog</name>
    <dbReference type="NCBI Taxonomy" id="247094"/>
    <lineage>
        <taxon>Eukaryota</taxon>
        <taxon>Metazoa</taxon>
        <taxon>Chordata</taxon>
        <taxon>Craniata</taxon>
        <taxon>Vertebrata</taxon>
        <taxon>Euteleostomi</taxon>
        <taxon>Amphibia</taxon>
        <taxon>Batrachia</taxon>
        <taxon>Anura</taxon>
        <taxon>Pipoidea</taxon>
        <taxon>Pipidae</taxon>
        <taxon>Pipinae</taxon>
        <taxon>Hymenochirus</taxon>
    </lineage>
</organism>
<name>A0A8T2K303_9PIPI</name>
<dbReference type="PANTHER" id="PTHR18871">
    <property type="entry name" value="CENTROSOMAL PROTEIN OF 112 KDA"/>
    <property type="match status" value="1"/>
</dbReference>
<sequence length="131" mass="15443">KILDRKNNEIEELKTLYETKQNDSEETIRKLEKKVQTLLRESQVIRESKESQISELKKMCEQSTECLKNEWEKKLHGAVAEMEQDKFELQKRHTENIQELLDDTNTRLLKMESDYMAQAKATVSISRLAAI</sequence>
<evidence type="ECO:0000313" key="3">
    <source>
        <dbReference type="Proteomes" id="UP000812440"/>
    </source>
</evidence>
<dbReference type="AlphaFoldDB" id="A0A8T2K303"/>
<keyword evidence="3" id="KW-1185">Reference proteome</keyword>
<reference evidence="2" key="1">
    <citation type="thesis" date="2020" institute="ProQuest LLC" country="789 East Eisenhower Parkway, Ann Arbor, MI, USA">
        <title>Comparative Genomics and Chromosome Evolution.</title>
        <authorList>
            <person name="Mudd A.B."/>
        </authorList>
    </citation>
    <scope>NUCLEOTIDE SEQUENCE</scope>
    <source>
        <strain evidence="2">Female2</strain>
        <tissue evidence="2">Blood</tissue>
    </source>
</reference>
<dbReference type="InterPro" id="IPR055310">
    <property type="entry name" value="CEP112"/>
</dbReference>
<dbReference type="Proteomes" id="UP000812440">
    <property type="component" value="Chromosome 2"/>
</dbReference>
<dbReference type="PANTHER" id="PTHR18871:SF2">
    <property type="entry name" value="CENTROSOMAL PROTEIN OF 112 KDA"/>
    <property type="match status" value="1"/>
</dbReference>
<evidence type="ECO:0000313" key="2">
    <source>
        <dbReference type="EMBL" id="KAG8450164.1"/>
    </source>
</evidence>
<evidence type="ECO:0000256" key="1">
    <source>
        <dbReference type="SAM" id="Coils"/>
    </source>
</evidence>
<keyword evidence="1" id="KW-0175">Coiled coil</keyword>
<proteinExistence type="predicted"/>
<feature type="non-terminal residue" evidence="2">
    <location>
        <position position="131"/>
    </location>
</feature>